<feature type="region of interest" description="Disordered" evidence="1">
    <location>
        <begin position="270"/>
        <end position="291"/>
    </location>
</feature>
<protein>
    <recommendedName>
        <fullName evidence="2">Protein kinase domain-containing protein</fullName>
    </recommendedName>
</protein>
<dbReference type="InterPro" id="IPR000719">
    <property type="entry name" value="Prot_kinase_dom"/>
</dbReference>
<evidence type="ECO:0000313" key="3">
    <source>
        <dbReference type="EMBL" id="KAA6398482.1"/>
    </source>
</evidence>
<dbReference type="Gene3D" id="1.10.510.10">
    <property type="entry name" value="Transferase(Phosphotransferase) domain 1"/>
    <property type="match status" value="1"/>
</dbReference>
<gene>
    <name evidence="3" type="ORF">EZS28_005989</name>
</gene>
<evidence type="ECO:0000313" key="4">
    <source>
        <dbReference type="Proteomes" id="UP000324800"/>
    </source>
</evidence>
<organism evidence="3 4">
    <name type="scientific">Streblomastix strix</name>
    <dbReference type="NCBI Taxonomy" id="222440"/>
    <lineage>
        <taxon>Eukaryota</taxon>
        <taxon>Metamonada</taxon>
        <taxon>Preaxostyla</taxon>
        <taxon>Oxymonadida</taxon>
        <taxon>Streblomastigidae</taxon>
        <taxon>Streblomastix</taxon>
    </lineage>
</organism>
<dbReference type="InterPro" id="IPR011009">
    <property type="entry name" value="Kinase-like_dom_sf"/>
</dbReference>
<sequence>KEEDFEYGEWQTGIKLTNLNNIIEQKKYLPIPIIRVIMKQILEGLRLMLEQGLFHRNIKEQNILLHSPIGSNSVQIKISDFNLVKAKNDDKKTTVTTVAGNLPFMPPELLLGANEEGDQTKADSKVDIWASGIILHHLVAHCFPFKSTNLLAINKFMKSQRLDRPITIKDNIVWDLITKLLTFDQKKRISASDALNHPFFTGAQAIKEISPLSIQLAQTAQQAKQKGDKSVTIYDVEPSFSLHINEIKDIVNRNPEVEMAEIQKQLKQSSSSKFVQFNHQTHKNKKEYQKK</sequence>
<dbReference type="GO" id="GO:0004674">
    <property type="term" value="F:protein serine/threonine kinase activity"/>
    <property type="evidence" value="ECO:0007669"/>
    <property type="project" value="TreeGrafter"/>
</dbReference>
<feature type="non-terminal residue" evidence="3">
    <location>
        <position position="1"/>
    </location>
</feature>
<dbReference type="SUPFAM" id="SSF56112">
    <property type="entry name" value="Protein kinase-like (PK-like)"/>
    <property type="match status" value="1"/>
</dbReference>
<dbReference type="AlphaFoldDB" id="A0A5J4WV79"/>
<dbReference type="PROSITE" id="PS50011">
    <property type="entry name" value="PROTEIN_KINASE_DOM"/>
    <property type="match status" value="1"/>
</dbReference>
<evidence type="ECO:0000256" key="1">
    <source>
        <dbReference type="SAM" id="MobiDB-lite"/>
    </source>
</evidence>
<dbReference type="PANTHER" id="PTHR44167">
    <property type="entry name" value="OVARIAN-SPECIFIC SERINE/THREONINE-PROTEIN KINASE LOK-RELATED"/>
    <property type="match status" value="1"/>
</dbReference>
<reference evidence="3 4" key="1">
    <citation type="submission" date="2019-03" db="EMBL/GenBank/DDBJ databases">
        <title>Single cell metagenomics reveals metabolic interactions within the superorganism composed of flagellate Streblomastix strix and complex community of Bacteroidetes bacteria on its surface.</title>
        <authorList>
            <person name="Treitli S.C."/>
            <person name="Kolisko M."/>
            <person name="Husnik F."/>
            <person name="Keeling P."/>
            <person name="Hampl V."/>
        </authorList>
    </citation>
    <scope>NUCLEOTIDE SEQUENCE [LARGE SCALE GENOMIC DNA]</scope>
    <source>
        <strain evidence="3">ST1C</strain>
    </source>
</reference>
<comment type="caution">
    <text evidence="3">The sequence shown here is derived from an EMBL/GenBank/DDBJ whole genome shotgun (WGS) entry which is preliminary data.</text>
</comment>
<dbReference type="GO" id="GO:0044773">
    <property type="term" value="P:mitotic DNA damage checkpoint signaling"/>
    <property type="evidence" value="ECO:0007669"/>
    <property type="project" value="TreeGrafter"/>
</dbReference>
<dbReference type="GO" id="GO:0005524">
    <property type="term" value="F:ATP binding"/>
    <property type="evidence" value="ECO:0007669"/>
    <property type="project" value="InterPro"/>
</dbReference>
<feature type="domain" description="Protein kinase" evidence="2">
    <location>
        <begin position="1"/>
        <end position="200"/>
    </location>
</feature>
<dbReference type="GO" id="GO:0005634">
    <property type="term" value="C:nucleus"/>
    <property type="evidence" value="ECO:0007669"/>
    <property type="project" value="TreeGrafter"/>
</dbReference>
<dbReference type="SMART" id="SM00220">
    <property type="entry name" value="S_TKc"/>
    <property type="match status" value="1"/>
</dbReference>
<dbReference type="Pfam" id="PF00069">
    <property type="entry name" value="Pkinase"/>
    <property type="match status" value="1"/>
</dbReference>
<name>A0A5J4WV79_9EUKA</name>
<dbReference type="Proteomes" id="UP000324800">
    <property type="component" value="Unassembled WGS sequence"/>
</dbReference>
<accession>A0A5J4WV79</accession>
<dbReference type="EMBL" id="SNRW01000946">
    <property type="protein sequence ID" value="KAA6398482.1"/>
    <property type="molecule type" value="Genomic_DNA"/>
</dbReference>
<dbReference type="PANTHER" id="PTHR44167:SF24">
    <property type="entry name" value="SERINE_THREONINE-PROTEIN KINASE CHK2"/>
    <property type="match status" value="1"/>
</dbReference>
<evidence type="ECO:0000259" key="2">
    <source>
        <dbReference type="PROSITE" id="PS50011"/>
    </source>
</evidence>
<proteinExistence type="predicted"/>